<dbReference type="InterPro" id="IPR011991">
    <property type="entry name" value="ArsR-like_HTH"/>
</dbReference>
<dbReference type="SUPFAM" id="SSF46785">
    <property type="entry name" value="Winged helix' DNA-binding domain"/>
    <property type="match status" value="1"/>
</dbReference>
<dbReference type="PROSITE" id="PS50987">
    <property type="entry name" value="HTH_ARSR_2"/>
    <property type="match status" value="1"/>
</dbReference>
<keyword evidence="3" id="KW-0804">Transcription</keyword>
<dbReference type="GO" id="GO:0003677">
    <property type="term" value="F:DNA binding"/>
    <property type="evidence" value="ECO:0007669"/>
    <property type="project" value="UniProtKB-KW"/>
</dbReference>
<gene>
    <name evidence="5" type="ORF">BK699_30875</name>
</gene>
<name>A0A242W195_BACTU</name>
<sequence>MTSTVLESKKTNITEEDVEILKIMAHPIRLRIVNELSKHNTFNVSQLTKILEIPQSSVSQHLSKMKGKVLKAERKGLEIYYSIRNNKAAQIVGILGY</sequence>
<dbReference type="InterPro" id="IPR051011">
    <property type="entry name" value="Metal_resp_trans_reg"/>
</dbReference>
<evidence type="ECO:0000256" key="1">
    <source>
        <dbReference type="ARBA" id="ARBA00023015"/>
    </source>
</evidence>
<dbReference type="InterPro" id="IPR036390">
    <property type="entry name" value="WH_DNA-bd_sf"/>
</dbReference>
<dbReference type="InterPro" id="IPR036388">
    <property type="entry name" value="WH-like_DNA-bd_sf"/>
</dbReference>
<dbReference type="RefSeq" id="WP_000204905.1">
    <property type="nucleotide sequence ID" value="NZ_NFCF01000111.1"/>
</dbReference>
<dbReference type="Proteomes" id="UP000195152">
    <property type="component" value="Unassembled WGS sequence"/>
</dbReference>
<dbReference type="NCBIfam" id="NF033788">
    <property type="entry name" value="HTH_metalloreg"/>
    <property type="match status" value="1"/>
</dbReference>
<dbReference type="GO" id="GO:0003700">
    <property type="term" value="F:DNA-binding transcription factor activity"/>
    <property type="evidence" value="ECO:0007669"/>
    <property type="project" value="InterPro"/>
</dbReference>
<dbReference type="Pfam" id="PF01022">
    <property type="entry name" value="HTH_5"/>
    <property type="match status" value="1"/>
</dbReference>
<evidence type="ECO:0000259" key="4">
    <source>
        <dbReference type="PROSITE" id="PS50987"/>
    </source>
</evidence>
<evidence type="ECO:0000256" key="3">
    <source>
        <dbReference type="ARBA" id="ARBA00023163"/>
    </source>
</evidence>
<dbReference type="Gene3D" id="1.10.10.10">
    <property type="entry name" value="Winged helix-like DNA-binding domain superfamily/Winged helix DNA-binding domain"/>
    <property type="match status" value="1"/>
</dbReference>
<keyword evidence="1" id="KW-0805">Transcription regulation</keyword>
<protein>
    <submittedName>
        <fullName evidence="5">Transcriptional regulator</fullName>
    </submittedName>
</protein>
<accession>A0A242W195</accession>
<dbReference type="EMBL" id="NFCF01000111">
    <property type="protein sequence ID" value="OTW44588.1"/>
    <property type="molecule type" value="Genomic_DNA"/>
</dbReference>
<dbReference type="PANTHER" id="PTHR43132">
    <property type="entry name" value="ARSENICAL RESISTANCE OPERON REPRESSOR ARSR-RELATED"/>
    <property type="match status" value="1"/>
</dbReference>
<dbReference type="CDD" id="cd00090">
    <property type="entry name" value="HTH_ARSR"/>
    <property type="match status" value="1"/>
</dbReference>
<evidence type="ECO:0000256" key="2">
    <source>
        <dbReference type="ARBA" id="ARBA00023125"/>
    </source>
</evidence>
<dbReference type="SMART" id="SM00418">
    <property type="entry name" value="HTH_ARSR"/>
    <property type="match status" value="1"/>
</dbReference>
<keyword evidence="2" id="KW-0238">DNA-binding</keyword>
<dbReference type="PANTHER" id="PTHR43132:SF2">
    <property type="entry name" value="ARSENICAL RESISTANCE OPERON REPRESSOR ARSR-RELATED"/>
    <property type="match status" value="1"/>
</dbReference>
<proteinExistence type="predicted"/>
<evidence type="ECO:0000313" key="6">
    <source>
        <dbReference type="Proteomes" id="UP000195152"/>
    </source>
</evidence>
<evidence type="ECO:0000313" key="5">
    <source>
        <dbReference type="EMBL" id="OTW44588.1"/>
    </source>
</evidence>
<feature type="domain" description="HTH arsR-type" evidence="4">
    <location>
        <begin position="9"/>
        <end position="97"/>
    </location>
</feature>
<organism evidence="5 6">
    <name type="scientific">Bacillus thuringiensis serovar mexicanensis</name>
    <dbReference type="NCBI Taxonomy" id="180868"/>
    <lineage>
        <taxon>Bacteria</taxon>
        <taxon>Bacillati</taxon>
        <taxon>Bacillota</taxon>
        <taxon>Bacilli</taxon>
        <taxon>Bacillales</taxon>
        <taxon>Bacillaceae</taxon>
        <taxon>Bacillus</taxon>
        <taxon>Bacillus cereus group</taxon>
    </lineage>
</organism>
<dbReference type="InterPro" id="IPR001845">
    <property type="entry name" value="HTH_ArsR_DNA-bd_dom"/>
</dbReference>
<reference evidence="5 6" key="1">
    <citation type="submission" date="2016-10" db="EMBL/GenBank/DDBJ databases">
        <title>Comparative genomics of Bacillus thuringiensis reveals a path to pathogens against multiple invertebrate hosts.</title>
        <authorList>
            <person name="Zheng J."/>
            <person name="Gao Q."/>
            <person name="Liu H."/>
            <person name="Peng D."/>
            <person name="Ruan L."/>
            <person name="Sun M."/>
        </authorList>
    </citation>
    <scope>NUCLEOTIDE SEQUENCE [LARGE SCALE GENOMIC DNA]</scope>
    <source>
        <strain evidence="5">BGSC 4AC1</strain>
    </source>
</reference>
<dbReference type="AlphaFoldDB" id="A0A242W195"/>
<comment type="caution">
    <text evidence="5">The sequence shown here is derived from an EMBL/GenBank/DDBJ whole genome shotgun (WGS) entry which is preliminary data.</text>
</comment>